<dbReference type="PROSITE" id="PS00128">
    <property type="entry name" value="GLYCOSYL_HYDROL_F22_1"/>
    <property type="match status" value="3"/>
</dbReference>
<evidence type="ECO:0000313" key="6">
    <source>
        <dbReference type="Proteomes" id="UP001142489"/>
    </source>
</evidence>
<dbReference type="FunFam" id="1.10.530.10:FF:000001">
    <property type="entry name" value="Lysozyme C"/>
    <property type="match status" value="3"/>
</dbReference>
<dbReference type="Gene3D" id="1.10.530.10">
    <property type="match status" value="4"/>
</dbReference>
<keyword evidence="2" id="KW-1015">Disulfide bond</keyword>
<dbReference type="Pfam" id="PF00062">
    <property type="entry name" value="Lys"/>
    <property type="match status" value="4"/>
</dbReference>
<dbReference type="InterPro" id="IPR023346">
    <property type="entry name" value="Lysozyme-like_dom_sf"/>
</dbReference>
<feature type="domain" description="Glycosyl hydrolases family 22 (GH22)" evidence="4">
    <location>
        <begin position="447"/>
        <end position="465"/>
    </location>
</feature>
<accession>A0A9Q0XMC1</accession>
<name>A0A9Q0XMC1_9SAUR</name>
<dbReference type="CDD" id="cd16897">
    <property type="entry name" value="LYZ_C"/>
    <property type="match status" value="2"/>
</dbReference>
<dbReference type="GO" id="GO:0003796">
    <property type="term" value="F:lysozyme activity"/>
    <property type="evidence" value="ECO:0007669"/>
    <property type="project" value="InterPro"/>
</dbReference>
<dbReference type="PROSITE" id="PS51348">
    <property type="entry name" value="GLYCOSYL_HYDROL_F22_2"/>
    <property type="match status" value="3"/>
</dbReference>
<evidence type="ECO:0000256" key="3">
    <source>
        <dbReference type="RuleBase" id="RU004440"/>
    </source>
</evidence>
<organism evidence="5 6">
    <name type="scientific">Phrynocephalus forsythii</name>
    <dbReference type="NCBI Taxonomy" id="171643"/>
    <lineage>
        <taxon>Eukaryota</taxon>
        <taxon>Metazoa</taxon>
        <taxon>Chordata</taxon>
        <taxon>Craniata</taxon>
        <taxon>Vertebrata</taxon>
        <taxon>Euteleostomi</taxon>
        <taxon>Lepidosauria</taxon>
        <taxon>Squamata</taxon>
        <taxon>Bifurcata</taxon>
        <taxon>Unidentata</taxon>
        <taxon>Episquamata</taxon>
        <taxon>Toxicofera</taxon>
        <taxon>Iguania</taxon>
        <taxon>Acrodonta</taxon>
        <taxon>Agamidae</taxon>
        <taxon>Agaminae</taxon>
        <taxon>Phrynocephalus</taxon>
    </lineage>
</organism>
<dbReference type="InterPro" id="IPR019799">
    <property type="entry name" value="Glyco_hydro_22_CS"/>
</dbReference>
<dbReference type="PANTHER" id="PTHR11407">
    <property type="entry name" value="LYSOZYME C"/>
    <property type="match status" value="1"/>
</dbReference>
<comment type="similarity">
    <text evidence="1 3">Belongs to the glycosyl hydrolase 22 family.</text>
</comment>
<keyword evidence="6" id="KW-1185">Reference proteome</keyword>
<evidence type="ECO:0000313" key="5">
    <source>
        <dbReference type="EMBL" id="KAJ7317590.1"/>
    </source>
</evidence>
<dbReference type="SUPFAM" id="SSF53955">
    <property type="entry name" value="Lysozyme-like"/>
    <property type="match status" value="4"/>
</dbReference>
<dbReference type="SMART" id="SM00263">
    <property type="entry name" value="LYZ1"/>
    <property type="match status" value="4"/>
</dbReference>
<sequence length="529" mass="60250">NEAKKYGRCELAKILKKHGMDGYHGYHLGNWICMAYHESKYNSRAVGPPNSDGSRDYGIFQINSRWWCSNGRGRTANGCRRSCSAFINDDITNDIACAKRIVRDPNKMNACLHITLQRAADMKVLLALTLLGLLMAVSEAKVFSKCELARILKRHGLDDYYGYSLGNWVCLAYYTSSYNTKALGPKTSDGNRMYGIFQISSRWWCSNGESPTANGCKTSCSGVCLAYYASNYNTKAMGPRTSDGNREYGIFQISSRWWCSNGRGPTANGCRSSCRAFIDNNITDDIQCAKRIVRDPNRMNAWPCLALARPGSCPLAAVPSCGCRPKKEWAADNTKLQLGYKTWESERTTGWKEAAMKVLYLALACLLAVANEGRLFYSCELYYKLRHLGLDDYQGNELKQYVCLAQYPAAFDTQYYINEYGTPYYGLFHLSGLEWCYNGKHISQNKCNISCDMFLNDDIRDDVQCLKKAIAEHGINHWTHYKKNCNLRVLNLISLTCTYWFQEQPWFKQLIFDKKVKNPMLVHVHFPRD</sequence>
<gene>
    <name evidence="5" type="ORF">JRQ81_003752</name>
</gene>
<comment type="caution">
    <text evidence="5">The sequence shown here is derived from an EMBL/GenBank/DDBJ whole genome shotgun (WGS) entry which is preliminary data.</text>
</comment>
<dbReference type="OrthoDB" id="17373at2759"/>
<dbReference type="AlphaFoldDB" id="A0A9Q0XMC1"/>
<protein>
    <recommendedName>
        <fullName evidence="4">Glycosyl hydrolases family 22 (GH22) domain-containing protein</fullName>
    </recommendedName>
</protein>
<dbReference type="InterPro" id="IPR000974">
    <property type="entry name" value="Glyco_hydro_22_lys"/>
</dbReference>
<dbReference type="PRINTS" id="PR00137">
    <property type="entry name" value="LYSOZYME"/>
</dbReference>
<dbReference type="Proteomes" id="UP001142489">
    <property type="component" value="Unassembled WGS sequence"/>
</dbReference>
<dbReference type="EMBL" id="JAPFRF010000011">
    <property type="protein sequence ID" value="KAJ7317590.1"/>
    <property type="molecule type" value="Genomic_DNA"/>
</dbReference>
<dbReference type="PRINTS" id="PR00135">
    <property type="entry name" value="LYZLACT"/>
</dbReference>
<proteinExistence type="inferred from homology"/>
<dbReference type="PANTHER" id="PTHR11407:SF69">
    <property type="entry name" value="LYSOZYME C, MILK ISOZYME"/>
    <property type="match status" value="1"/>
</dbReference>
<feature type="domain" description="Glycosyl hydrolases family 22 (GH22)" evidence="4">
    <location>
        <begin position="79"/>
        <end position="97"/>
    </location>
</feature>
<feature type="domain" description="Glycosyl hydrolases family 22 (GH22)" evidence="4">
    <location>
        <begin position="270"/>
        <end position="288"/>
    </location>
</feature>
<evidence type="ECO:0000259" key="4">
    <source>
        <dbReference type="PROSITE" id="PS00128"/>
    </source>
</evidence>
<feature type="non-terminal residue" evidence="5">
    <location>
        <position position="529"/>
    </location>
</feature>
<evidence type="ECO:0000256" key="2">
    <source>
        <dbReference type="ARBA" id="ARBA00023157"/>
    </source>
</evidence>
<evidence type="ECO:0000256" key="1">
    <source>
        <dbReference type="ARBA" id="ARBA00010859"/>
    </source>
</evidence>
<reference evidence="5" key="1">
    <citation type="journal article" date="2023" name="DNA Res.">
        <title>Chromosome-level genome assembly of Phrynocephalus forsythii using third-generation DNA sequencing and Hi-C analysis.</title>
        <authorList>
            <person name="Qi Y."/>
            <person name="Zhao W."/>
            <person name="Zhao Y."/>
            <person name="Niu C."/>
            <person name="Cao S."/>
            <person name="Zhang Y."/>
        </authorList>
    </citation>
    <scope>NUCLEOTIDE SEQUENCE</scope>
    <source>
        <tissue evidence="5">Muscle</tissue>
    </source>
</reference>
<dbReference type="InterPro" id="IPR001916">
    <property type="entry name" value="Glyco_hydro_22"/>
</dbReference>